<comment type="cofactor">
    <cofactor evidence="1 8">
        <name>FMN</name>
        <dbReference type="ChEBI" id="CHEBI:58210"/>
    </cofactor>
</comment>
<dbReference type="InterPro" id="IPR029039">
    <property type="entry name" value="Flavoprotein-like_sf"/>
</dbReference>
<dbReference type="PANTHER" id="PTHR42809">
    <property type="entry name" value="FLAVODOXIN 2"/>
    <property type="match status" value="1"/>
</dbReference>
<dbReference type="RefSeq" id="WP_380773080.1">
    <property type="nucleotide sequence ID" value="NZ_JBHUEO010000013.1"/>
</dbReference>
<evidence type="ECO:0000256" key="2">
    <source>
        <dbReference type="ARBA" id="ARBA00003297"/>
    </source>
</evidence>
<keyword evidence="5 8" id="KW-0285">Flavoprotein</keyword>
<dbReference type="Pfam" id="PF00258">
    <property type="entry name" value="Flavodoxin_1"/>
    <property type="match status" value="1"/>
</dbReference>
<dbReference type="PRINTS" id="PR00369">
    <property type="entry name" value="FLAVODOXIN"/>
</dbReference>
<evidence type="ECO:0000259" key="9">
    <source>
        <dbReference type="PROSITE" id="PS50902"/>
    </source>
</evidence>
<organism evidence="10 11">
    <name type="scientific">Siminovitchia sediminis</name>
    <dbReference type="NCBI Taxonomy" id="1274353"/>
    <lineage>
        <taxon>Bacteria</taxon>
        <taxon>Bacillati</taxon>
        <taxon>Bacillota</taxon>
        <taxon>Bacilli</taxon>
        <taxon>Bacillales</taxon>
        <taxon>Bacillaceae</taxon>
        <taxon>Siminovitchia</taxon>
    </lineage>
</organism>
<dbReference type="Proteomes" id="UP001597301">
    <property type="component" value="Unassembled WGS sequence"/>
</dbReference>
<keyword evidence="11" id="KW-1185">Reference proteome</keyword>
<evidence type="ECO:0000256" key="5">
    <source>
        <dbReference type="ARBA" id="ARBA00022630"/>
    </source>
</evidence>
<evidence type="ECO:0000313" key="11">
    <source>
        <dbReference type="Proteomes" id="UP001597301"/>
    </source>
</evidence>
<evidence type="ECO:0000256" key="4">
    <source>
        <dbReference type="ARBA" id="ARBA00022448"/>
    </source>
</evidence>
<reference evidence="11" key="1">
    <citation type="journal article" date="2019" name="Int. J. Syst. Evol. Microbiol.">
        <title>The Global Catalogue of Microorganisms (GCM) 10K type strain sequencing project: providing services to taxonomists for standard genome sequencing and annotation.</title>
        <authorList>
            <consortium name="The Broad Institute Genomics Platform"/>
            <consortium name="The Broad Institute Genome Sequencing Center for Infectious Disease"/>
            <person name="Wu L."/>
            <person name="Ma J."/>
        </authorList>
    </citation>
    <scope>NUCLEOTIDE SEQUENCE [LARGE SCALE GENOMIC DNA]</scope>
    <source>
        <strain evidence="11">CGMCC 1.12295</strain>
    </source>
</reference>
<evidence type="ECO:0000256" key="1">
    <source>
        <dbReference type="ARBA" id="ARBA00001917"/>
    </source>
</evidence>
<dbReference type="SUPFAM" id="SSF52218">
    <property type="entry name" value="Flavoproteins"/>
    <property type="match status" value="1"/>
</dbReference>
<evidence type="ECO:0000256" key="3">
    <source>
        <dbReference type="ARBA" id="ARBA00005267"/>
    </source>
</evidence>
<feature type="domain" description="Flavodoxin-like" evidence="9">
    <location>
        <begin position="4"/>
        <end position="147"/>
    </location>
</feature>
<dbReference type="Gene3D" id="3.40.50.360">
    <property type="match status" value="1"/>
</dbReference>
<protein>
    <recommendedName>
        <fullName evidence="8">Flavodoxin</fullName>
    </recommendedName>
</protein>
<name>A0ABW4KE49_9BACI</name>
<dbReference type="NCBIfam" id="TIGR01753">
    <property type="entry name" value="flav_short"/>
    <property type="match status" value="1"/>
</dbReference>
<comment type="similarity">
    <text evidence="3 8">Belongs to the flavodoxin family.</text>
</comment>
<evidence type="ECO:0000256" key="8">
    <source>
        <dbReference type="RuleBase" id="RU367037"/>
    </source>
</evidence>
<dbReference type="NCBIfam" id="NF005216">
    <property type="entry name" value="PRK06703.1"/>
    <property type="match status" value="1"/>
</dbReference>
<evidence type="ECO:0000256" key="6">
    <source>
        <dbReference type="ARBA" id="ARBA00022643"/>
    </source>
</evidence>
<accession>A0ABW4KE49</accession>
<dbReference type="InterPro" id="IPR008254">
    <property type="entry name" value="Flavodoxin/NO_synth"/>
</dbReference>
<proteinExistence type="inferred from homology"/>
<dbReference type="InterPro" id="IPR050619">
    <property type="entry name" value="Flavodoxin"/>
</dbReference>
<evidence type="ECO:0000256" key="7">
    <source>
        <dbReference type="ARBA" id="ARBA00022982"/>
    </source>
</evidence>
<evidence type="ECO:0000313" key="10">
    <source>
        <dbReference type="EMBL" id="MFD1706475.1"/>
    </source>
</evidence>
<keyword evidence="7 8" id="KW-0249">Electron transport</keyword>
<gene>
    <name evidence="10" type="ORF">ACFSCZ_06870</name>
</gene>
<keyword evidence="4 8" id="KW-0813">Transport</keyword>
<dbReference type="NCBIfam" id="NF005246">
    <property type="entry name" value="PRK06756.1"/>
    <property type="match status" value="1"/>
</dbReference>
<comment type="caution">
    <text evidence="10">The sequence shown here is derived from an EMBL/GenBank/DDBJ whole genome shotgun (WGS) entry which is preliminary data.</text>
</comment>
<dbReference type="PROSITE" id="PS50902">
    <property type="entry name" value="FLAVODOXIN_LIKE"/>
    <property type="match status" value="1"/>
</dbReference>
<dbReference type="EMBL" id="JBHUEO010000013">
    <property type="protein sequence ID" value="MFD1706475.1"/>
    <property type="molecule type" value="Genomic_DNA"/>
</dbReference>
<sequence length="147" mass="16492">MKRILLLYASMTGNTEEMANIAGKYLEEQGIPVTRKCFDADNIQAEELTEYDGIMFGTYTYDDGDLPWEVEDFYEDLLKIDLTGKRVAVFGSGDSFYPEFGKAVDTMAARFQEVGAVLVDDCVIADLGPDAEDAKRCEELVRVFVKK</sequence>
<keyword evidence="6 8" id="KW-0288">FMN</keyword>
<comment type="function">
    <text evidence="2 8">Low-potential electron donor to a number of redox enzymes.</text>
</comment>
<dbReference type="InterPro" id="IPR010087">
    <property type="entry name" value="Flav_short"/>
</dbReference>
<dbReference type="InterPro" id="IPR001094">
    <property type="entry name" value="Flavdoxin-like"/>
</dbReference>
<dbReference type="PANTHER" id="PTHR42809:SF1">
    <property type="entry name" value="FLAVODOXIN 1"/>
    <property type="match status" value="1"/>
</dbReference>